<sequence>MMYYLIVCRSVTLAQRTAAALERVGIQAQILRAPRSISGEGCGYAVRVQERDLSQAMVVLKRVGLNQSRIYIVSAEGGYREVDV</sequence>
<accession>A0A645BMX8</accession>
<evidence type="ECO:0000313" key="2">
    <source>
        <dbReference type="EMBL" id="MPM66605.1"/>
    </source>
</evidence>
<dbReference type="InterPro" id="IPR021778">
    <property type="entry name" value="Se/S_carrier-like"/>
</dbReference>
<feature type="domain" description="Putative Se/S carrier protein-like" evidence="1">
    <location>
        <begin position="3"/>
        <end position="71"/>
    </location>
</feature>
<dbReference type="AlphaFoldDB" id="A0A645BMX8"/>
<gene>
    <name evidence="2" type="ORF">SDC9_113515</name>
</gene>
<dbReference type="Pfam" id="PF11823">
    <property type="entry name" value="Se_S_carrier"/>
    <property type="match status" value="1"/>
</dbReference>
<dbReference type="EMBL" id="VSSQ01021188">
    <property type="protein sequence ID" value="MPM66605.1"/>
    <property type="molecule type" value="Genomic_DNA"/>
</dbReference>
<comment type="caution">
    <text evidence="2">The sequence shown here is derived from an EMBL/GenBank/DDBJ whole genome shotgun (WGS) entry which is preliminary data.</text>
</comment>
<evidence type="ECO:0000259" key="1">
    <source>
        <dbReference type="Pfam" id="PF11823"/>
    </source>
</evidence>
<protein>
    <recommendedName>
        <fullName evidence="1">Putative Se/S carrier protein-like domain-containing protein</fullName>
    </recommendedName>
</protein>
<name>A0A645BMX8_9ZZZZ</name>
<organism evidence="2">
    <name type="scientific">bioreactor metagenome</name>
    <dbReference type="NCBI Taxonomy" id="1076179"/>
    <lineage>
        <taxon>unclassified sequences</taxon>
        <taxon>metagenomes</taxon>
        <taxon>ecological metagenomes</taxon>
    </lineage>
</organism>
<proteinExistence type="predicted"/>
<reference evidence="2" key="1">
    <citation type="submission" date="2019-08" db="EMBL/GenBank/DDBJ databases">
        <authorList>
            <person name="Kucharzyk K."/>
            <person name="Murdoch R.W."/>
            <person name="Higgins S."/>
            <person name="Loffler F."/>
        </authorList>
    </citation>
    <scope>NUCLEOTIDE SEQUENCE</scope>
</reference>